<evidence type="ECO:0000313" key="3">
    <source>
        <dbReference type="Proteomes" id="UP000054097"/>
    </source>
</evidence>
<dbReference type="HOGENOM" id="CLU_041844_3_1_1"/>
<dbReference type="Pfam" id="PF01553">
    <property type="entry name" value="Acyltransferase"/>
    <property type="match status" value="1"/>
</dbReference>
<dbReference type="GO" id="GO:0016746">
    <property type="term" value="F:acyltransferase activity"/>
    <property type="evidence" value="ECO:0007669"/>
    <property type="project" value="InterPro"/>
</dbReference>
<dbReference type="GO" id="GO:0036149">
    <property type="term" value="P:phosphatidylinositol acyl-chain remodeling"/>
    <property type="evidence" value="ECO:0007669"/>
    <property type="project" value="TreeGrafter"/>
</dbReference>
<organism evidence="2 3">
    <name type="scientific">Serendipita vermifera MAFF 305830</name>
    <dbReference type="NCBI Taxonomy" id="933852"/>
    <lineage>
        <taxon>Eukaryota</taxon>
        <taxon>Fungi</taxon>
        <taxon>Dikarya</taxon>
        <taxon>Basidiomycota</taxon>
        <taxon>Agaricomycotina</taxon>
        <taxon>Agaricomycetes</taxon>
        <taxon>Sebacinales</taxon>
        <taxon>Serendipitaceae</taxon>
        <taxon>Serendipita</taxon>
    </lineage>
</organism>
<dbReference type="OrthoDB" id="189226at2759"/>
<sequence>MVLINTVQFLVLPLPILPQTRGLYTTMIRKTKAAFGIFLVLSSQFFGQTSFRITYDTSNAEPGHRWVEMNPTDAKSTGVSLNWPKKVVMIANHQIYADWVYLWALSYFANMHAHILIVLKKSLKWVPVGGWGMQFFNFIFLARSWAADKDVLTSNLSALAAHHTTTTSERPEDDEPLNFMIFPEGTLVSKDTYPVSKKYADKMGYVHPTNTLLPRSTGLHTSLLALSQLPSLYLMDVTVAYPGIPRAGYGQSWYTLRSIFMDGIAPPEVIYHVRLFNVQKDVPLRANRAQQQDTGMTLEQRKEVAKATAKRPDLLEASEEDKKVFDTWLRERWMEKDAWLSQWHDNGGKGPIVRGPHIEEVVFPVQLKGPLGYL</sequence>
<dbReference type="Proteomes" id="UP000054097">
    <property type="component" value="Unassembled WGS sequence"/>
</dbReference>
<dbReference type="SUPFAM" id="SSF69593">
    <property type="entry name" value="Glycerol-3-phosphate (1)-acyltransferase"/>
    <property type="match status" value="1"/>
</dbReference>
<reference evidence="2 3" key="1">
    <citation type="submission" date="2014-04" db="EMBL/GenBank/DDBJ databases">
        <authorList>
            <consortium name="DOE Joint Genome Institute"/>
            <person name="Kuo A."/>
            <person name="Zuccaro A."/>
            <person name="Kohler A."/>
            <person name="Nagy L.G."/>
            <person name="Floudas D."/>
            <person name="Copeland A."/>
            <person name="Barry K.W."/>
            <person name="Cichocki N."/>
            <person name="Veneault-Fourrey C."/>
            <person name="LaButti K."/>
            <person name="Lindquist E.A."/>
            <person name="Lipzen A."/>
            <person name="Lundell T."/>
            <person name="Morin E."/>
            <person name="Murat C."/>
            <person name="Sun H."/>
            <person name="Tunlid A."/>
            <person name="Henrissat B."/>
            <person name="Grigoriev I.V."/>
            <person name="Hibbett D.S."/>
            <person name="Martin F."/>
            <person name="Nordberg H.P."/>
            <person name="Cantor M.N."/>
            <person name="Hua S.X."/>
        </authorList>
    </citation>
    <scope>NUCLEOTIDE SEQUENCE [LARGE SCALE GENOMIC DNA]</scope>
    <source>
        <strain evidence="2 3">MAFF 305830</strain>
    </source>
</reference>
<dbReference type="CDD" id="cd07990">
    <property type="entry name" value="LPLAT_LCLAT1-like"/>
    <property type="match status" value="1"/>
</dbReference>
<dbReference type="AlphaFoldDB" id="A0A0C3BC58"/>
<reference evidence="3" key="2">
    <citation type="submission" date="2015-01" db="EMBL/GenBank/DDBJ databases">
        <title>Evolutionary Origins and Diversification of the Mycorrhizal Mutualists.</title>
        <authorList>
            <consortium name="DOE Joint Genome Institute"/>
            <consortium name="Mycorrhizal Genomics Consortium"/>
            <person name="Kohler A."/>
            <person name="Kuo A."/>
            <person name="Nagy L.G."/>
            <person name="Floudas D."/>
            <person name="Copeland A."/>
            <person name="Barry K.W."/>
            <person name="Cichocki N."/>
            <person name="Veneault-Fourrey C."/>
            <person name="LaButti K."/>
            <person name="Lindquist E.A."/>
            <person name="Lipzen A."/>
            <person name="Lundell T."/>
            <person name="Morin E."/>
            <person name="Murat C."/>
            <person name="Riley R."/>
            <person name="Ohm R."/>
            <person name="Sun H."/>
            <person name="Tunlid A."/>
            <person name="Henrissat B."/>
            <person name="Grigoriev I.V."/>
            <person name="Hibbett D.S."/>
            <person name="Martin F."/>
        </authorList>
    </citation>
    <scope>NUCLEOTIDE SEQUENCE [LARGE SCALE GENOMIC DNA]</scope>
    <source>
        <strain evidence="3">MAFF 305830</strain>
    </source>
</reference>
<dbReference type="PANTHER" id="PTHR10983:SF16">
    <property type="entry name" value="LYSOCARDIOLIPIN ACYLTRANSFERASE 1"/>
    <property type="match status" value="1"/>
</dbReference>
<gene>
    <name evidence="2" type="ORF">M408DRAFT_325821</name>
</gene>
<protein>
    <recommendedName>
        <fullName evidence="1">Phospholipid/glycerol acyltransferase domain-containing protein</fullName>
    </recommendedName>
</protein>
<proteinExistence type="predicted"/>
<dbReference type="EMBL" id="KN824277">
    <property type="protein sequence ID" value="KIM34415.1"/>
    <property type="molecule type" value="Genomic_DNA"/>
</dbReference>
<evidence type="ECO:0000313" key="2">
    <source>
        <dbReference type="EMBL" id="KIM34415.1"/>
    </source>
</evidence>
<evidence type="ECO:0000259" key="1">
    <source>
        <dbReference type="SMART" id="SM00563"/>
    </source>
</evidence>
<dbReference type="GO" id="GO:0005783">
    <property type="term" value="C:endoplasmic reticulum"/>
    <property type="evidence" value="ECO:0007669"/>
    <property type="project" value="TreeGrafter"/>
</dbReference>
<accession>A0A0C3BC58</accession>
<dbReference type="STRING" id="933852.A0A0C3BC58"/>
<name>A0A0C3BC58_SERVB</name>
<feature type="domain" description="Phospholipid/glycerol acyltransferase" evidence="1">
    <location>
        <begin position="87"/>
        <end position="220"/>
    </location>
</feature>
<dbReference type="PANTHER" id="PTHR10983">
    <property type="entry name" value="1-ACYLGLYCEROL-3-PHOSPHATE ACYLTRANSFERASE-RELATED"/>
    <property type="match status" value="1"/>
</dbReference>
<keyword evidence="3" id="KW-1185">Reference proteome</keyword>
<dbReference type="SMART" id="SM00563">
    <property type="entry name" value="PlsC"/>
    <property type="match status" value="1"/>
</dbReference>
<dbReference type="InterPro" id="IPR002123">
    <property type="entry name" value="Plipid/glycerol_acylTrfase"/>
</dbReference>